<dbReference type="Proteomes" id="UP000198666">
    <property type="component" value="Unassembled WGS sequence"/>
</dbReference>
<dbReference type="OrthoDB" id="9781930at2"/>
<keyword evidence="7" id="KW-1133">Transmembrane helix</keyword>
<feature type="transmembrane region" description="Helical" evidence="7">
    <location>
        <begin position="262"/>
        <end position="279"/>
    </location>
</feature>
<keyword evidence="3 6" id="KW-0378">Hydrolase</keyword>
<keyword evidence="7" id="KW-0812">Transmembrane</keyword>
<feature type="transmembrane region" description="Helical" evidence="7">
    <location>
        <begin position="300"/>
        <end position="322"/>
    </location>
</feature>
<comment type="similarity">
    <text evidence="6">Belongs to the peptidase M48 family.</text>
</comment>
<feature type="transmembrane region" description="Helical" evidence="7">
    <location>
        <begin position="121"/>
        <end position="143"/>
    </location>
</feature>
<dbReference type="GO" id="GO:0006508">
    <property type="term" value="P:proteolysis"/>
    <property type="evidence" value="ECO:0007669"/>
    <property type="project" value="UniProtKB-KW"/>
</dbReference>
<gene>
    <name evidence="9" type="ORF">SAMN05421663_10479</name>
</gene>
<evidence type="ECO:0000256" key="3">
    <source>
        <dbReference type="ARBA" id="ARBA00022801"/>
    </source>
</evidence>
<keyword evidence="4 6" id="KW-0862">Zinc</keyword>
<dbReference type="AlphaFoldDB" id="A0A1G6PC02"/>
<dbReference type="GO" id="GO:0046872">
    <property type="term" value="F:metal ion binding"/>
    <property type="evidence" value="ECO:0007669"/>
    <property type="project" value="UniProtKB-KW"/>
</dbReference>
<evidence type="ECO:0000256" key="7">
    <source>
        <dbReference type="SAM" id="Phobius"/>
    </source>
</evidence>
<evidence type="ECO:0000256" key="1">
    <source>
        <dbReference type="ARBA" id="ARBA00022670"/>
    </source>
</evidence>
<evidence type="ECO:0000259" key="8">
    <source>
        <dbReference type="Pfam" id="PF01435"/>
    </source>
</evidence>
<feature type="transmembrane region" description="Helical" evidence="7">
    <location>
        <begin position="5"/>
        <end position="23"/>
    </location>
</feature>
<evidence type="ECO:0000256" key="2">
    <source>
        <dbReference type="ARBA" id="ARBA00022723"/>
    </source>
</evidence>
<dbReference type="EMBL" id="FMZB01000004">
    <property type="protein sequence ID" value="SDC77780.1"/>
    <property type="molecule type" value="Genomic_DNA"/>
</dbReference>
<keyword evidence="1 6" id="KW-0645">Protease</keyword>
<feature type="transmembrane region" description="Helical" evidence="7">
    <location>
        <begin position="35"/>
        <end position="55"/>
    </location>
</feature>
<comment type="cofactor">
    <cofactor evidence="6">
        <name>Zn(2+)</name>
        <dbReference type="ChEBI" id="CHEBI:29105"/>
    </cofactor>
    <text evidence="6">Binds 1 zinc ion per subunit.</text>
</comment>
<dbReference type="STRING" id="361279.SAMN05421663_10479"/>
<keyword evidence="10" id="KW-1185">Reference proteome</keyword>
<accession>A0A1G6PC02</accession>
<evidence type="ECO:0000313" key="10">
    <source>
        <dbReference type="Proteomes" id="UP000198666"/>
    </source>
</evidence>
<dbReference type="PANTHER" id="PTHR10120">
    <property type="entry name" value="CAAX PRENYL PROTEASE 1"/>
    <property type="match status" value="1"/>
</dbReference>
<dbReference type="InterPro" id="IPR001915">
    <property type="entry name" value="Peptidase_M48"/>
</dbReference>
<evidence type="ECO:0000256" key="5">
    <source>
        <dbReference type="ARBA" id="ARBA00023049"/>
    </source>
</evidence>
<feature type="transmembrane region" description="Helical" evidence="7">
    <location>
        <begin position="75"/>
        <end position="92"/>
    </location>
</feature>
<proteinExistence type="inferred from homology"/>
<feature type="transmembrane region" description="Helical" evidence="7">
    <location>
        <begin position="150"/>
        <end position="173"/>
    </location>
</feature>
<protein>
    <submittedName>
        <fullName evidence="9">Zn-dependent protease with chaperone function</fullName>
    </submittedName>
</protein>
<dbReference type="Gene3D" id="3.30.2010.10">
    <property type="entry name" value="Metalloproteases ('zincins'), catalytic domain"/>
    <property type="match status" value="1"/>
</dbReference>
<dbReference type="GO" id="GO:0004222">
    <property type="term" value="F:metalloendopeptidase activity"/>
    <property type="evidence" value="ECO:0007669"/>
    <property type="project" value="InterPro"/>
</dbReference>
<evidence type="ECO:0000256" key="6">
    <source>
        <dbReference type="RuleBase" id="RU003983"/>
    </source>
</evidence>
<organism evidence="9 10">
    <name type="scientific">Terribacillus halophilus</name>
    <dbReference type="NCBI Taxonomy" id="361279"/>
    <lineage>
        <taxon>Bacteria</taxon>
        <taxon>Bacillati</taxon>
        <taxon>Bacillota</taxon>
        <taxon>Bacilli</taxon>
        <taxon>Bacillales</taxon>
        <taxon>Bacillaceae</taxon>
        <taxon>Terribacillus</taxon>
    </lineage>
</organism>
<dbReference type="RefSeq" id="WP_093726884.1">
    <property type="nucleotide sequence ID" value="NZ_FMZB01000004.1"/>
</dbReference>
<sequence length="389" mass="44702">MKKVLFAYAVYLLAIWMFFPFVYPNLNQDVSTYASIGHAVYFSRLPLLPVFLFAVWKNGKLQEIAASTEQRLPRLFATAVFMLLLVGLYGLVQLPFRLAGFWNARQAQISVQPIGDWAGEYLLSLFFFYLAVTVVVFVSQLLMKRFHKNWWIVLWILLVPSAIFVVYVQPLWIDPLYEDFHDLPAGALRTDIEQLTDAAGIPDATLLEVDKSAKTITYNAYVNGLFGSARVVLYDTTIDGLAEDEVLFIVAHEIGHYVLHHMYWGTAGFLVLGFFLLWVTKRVSDKFLAKKQINAYQLRAVPLFLLILSFLQFASSPVSLYVSREMERQADAYALEYAPDTEAGIRMFENMQEISKSDPDPWPVFEWLRSTHPSIQDRIEAVEDYEENR</sequence>
<keyword evidence="7" id="KW-0472">Membrane</keyword>
<feature type="domain" description="Peptidase M48" evidence="8">
    <location>
        <begin position="185"/>
        <end position="384"/>
    </location>
</feature>
<keyword evidence="5 6" id="KW-0482">Metalloprotease</keyword>
<evidence type="ECO:0000313" key="9">
    <source>
        <dbReference type="EMBL" id="SDC77780.1"/>
    </source>
</evidence>
<evidence type="ECO:0000256" key="4">
    <source>
        <dbReference type="ARBA" id="ARBA00022833"/>
    </source>
</evidence>
<reference evidence="10" key="1">
    <citation type="submission" date="2016-10" db="EMBL/GenBank/DDBJ databases">
        <authorList>
            <person name="Varghese N."/>
            <person name="Submissions S."/>
        </authorList>
    </citation>
    <scope>NUCLEOTIDE SEQUENCE [LARGE SCALE GENOMIC DNA]</scope>
    <source>
        <strain evidence="10">DSM 21620</strain>
    </source>
</reference>
<name>A0A1G6PC02_9BACI</name>
<keyword evidence="2" id="KW-0479">Metal-binding</keyword>
<dbReference type="Pfam" id="PF01435">
    <property type="entry name" value="Peptidase_M48"/>
    <property type="match status" value="1"/>
</dbReference>